<dbReference type="Pfam" id="PF07638">
    <property type="entry name" value="Sigma70_ECF"/>
    <property type="match status" value="1"/>
</dbReference>
<dbReference type="Gene3D" id="1.10.10.10">
    <property type="entry name" value="Winged helix-like DNA-binding domain superfamily/Winged helix DNA-binding domain"/>
    <property type="match status" value="1"/>
</dbReference>
<protein>
    <recommendedName>
        <fullName evidence="1">RNA polymerase sigma-70 ECF-like HTH domain-containing protein</fullName>
    </recommendedName>
</protein>
<dbReference type="InterPro" id="IPR013324">
    <property type="entry name" value="RNA_pol_sigma_r3/r4-like"/>
</dbReference>
<gene>
    <name evidence="2" type="ORF">AZ78_1034</name>
</gene>
<dbReference type="NCBIfam" id="TIGR02999">
    <property type="entry name" value="Sig-70_X6"/>
    <property type="match status" value="1"/>
</dbReference>
<dbReference type="InterPro" id="IPR036388">
    <property type="entry name" value="WH-like_DNA-bd_sf"/>
</dbReference>
<dbReference type="GO" id="GO:0006352">
    <property type="term" value="P:DNA-templated transcription initiation"/>
    <property type="evidence" value="ECO:0007669"/>
    <property type="project" value="InterPro"/>
</dbReference>
<accession>A0A120AFR8</accession>
<keyword evidence="3" id="KW-1185">Reference proteome</keyword>
<dbReference type="Proteomes" id="UP000023435">
    <property type="component" value="Unassembled WGS sequence"/>
</dbReference>
<evidence type="ECO:0000313" key="3">
    <source>
        <dbReference type="Proteomes" id="UP000023435"/>
    </source>
</evidence>
<comment type="caution">
    <text evidence="2">The sequence shown here is derived from an EMBL/GenBank/DDBJ whole genome shotgun (WGS) entry which is preliminary data.</text>
</comment>
<dbReference type="AlphaFoldDB" id="A0A120AFR8"/>
<dbReference type="GO" id="GO:0003700">
    <property type="term" value="F:DNA-binding transcription factor activity"/>
    <property type="evidence" value="ECO:0007669"/>
    <property type="project" value="InterPro"/>
</dbReference>
<evidence type="ECO:0000259" key="1">
    <source>
        <dbReference type="Pfam" id="PF07638"/>
    </source>
</evidence>
<organism evidence="2 3">
    <name type="scientific">Lysobacter capsici AZ78</name>
    <dbReference type="NCBI Taxonomy" id="1444315"/>
    <lineage>
        <taxon>Bacteria</taxon>
        <taxon>Pseudomonadati</taxon>
        <taxon>Pseudomonadota</taxon>
        <taxon>Gammaproteobacteria</taxon>
        <taxon>Lysobacterales</taxon>
        <taxon>Lysobacteraceae</taxon>
        <taxon>Lysobacter</taxon>
    </lineage>
</organism>
<name>A0A120AFR8_9GAMM</name>
<dbReference type="InterPro" id="IPR053812">
    <property type="entry name" value="HTH_Sigma70_ECF-like"/>
</dbReference>
<evidence type="ECO:0000313" key="2">
    <source>
        <dbReference type="EMBL" id="KWS03487.1"/>
    </source>
</evidence>
<sequence>MIVAAQGGQTGAWDKVYALLYKELHDAASLQIRRRWGRGKRSPTSLINRTWLRLNQDKLSLNNRQHLLAVLSRAMRYALIDEARRLNQLKLEESYGAEHAEPSYDPDLEQLISIDHALNALGAVEPRLIQLVEMRYFAGMSDIEIGEVLGLTDRTIRRDWRKARAFLAAHLRHAPGIAGPEPGPSSP</sequence>
<feature type="domain" description="RNA polymerase sigma-70 ECF-like HTH" evidence="1">
    <location>
        <begin position="4"/>
        <end position="173"/>
    </location>
</feature>
<dbReference type="NCBIfam" id="TIGR02937">
    <property type="entry name" value="sigma70-ECF"/>
    <property type="match status" value="1"/>
</dbReference>
<dbReference type="SUPFAM" id="SSF88659">
    <property type="entry name" value="Sigma3 and sigma4 domains of RNA polymerase sigma factors"/>
    <property type="match status" value="1"/>
</dbReference>
<dbReference type="EMBL" id="JAJA02000001">
    <property type="protein sequence ID" value="KWS03487.1"/>
    <property type="molecule type" value="Genomic_DNA"/>
</dbReference>
<reference evidence="2 3" key="1">
    <citation type="journal article" date="2014" name="Genome Announc.">
        <title>Draft Genome Sequence of Lysobacter capsici AZ78, a Bacterium Antagonistic to Plant-Pathogenic Oomycetes.</title>
        <authorList>
            <person name="Puopolo G."/>
            <person name="Sonego P."/>
            <person name="Engelen K."/>
            <person name="Pertot I."/>
        </authorList>
    </citation>
    <scope>NUCLEOTIDE SEQUENCE [LARGE SCALE GENOMIC DNA]</scope>
    <source>
        <strain evidence="2 3">AZ78</strain>
    </source>
</reference>
<proteinExistence type="predicted"/>
<dbReference type="InterPro" id="IPR014284">
    <property type="entry name" value="RNA_pol_sigma-70_dom"/>
</dbReference>
<dbReference type="InterPro" id="IPR011517">
    <property type="entry name" value="RNA_pol_sigma70_ECF-like"/>
</dbReference>